<accession>A0A382T6D0</accession>
<organism evidence="1">
    <name type="scientific">marine metagenome</name>
    <dbReference type="NCBI Taxonomy" id="408172"/>
    <lineage>
        <taxon>unclassified sequences</taxon>
        <taxon>metagenomes</taxon>
        <taxon>ecological metagenomes</taxon>
    </lineage>
</organism>
<dbReference type="Gene3D" id="3.40.50.300">
    <property type="entry name" value="P-loop containing nucleotide triphosphate hydrolases"/>
    <property type="match status" value="1"/>
</dbReference>
<dbReference type="EMBL" id="UINC01134268">
    <property type="protein sequence ID" value="SVD17704.1"/>
    <property type="molecule type" value="Genomic_DNA"/>
</dbReference>
<dbReference type="AlphaFoldDB" id="A0A382T6D0"/>
<dbReference type="Pfam" id="PF13469">
    <property type="entry name" value="Sulfotransfer_3"/>
    <property type="match status" value="1"/>
</dbReference>
<gene>
    <name evidence="1" type="ORF">METZ01_LOCUS370558</name>
</gene>
<evidence type="ECO:0008006" key="2">
    <source>
        <dbReference type="Google" id="ProtNLM"/>
    </source>
</evidence>
<evidence type="ECO:0000313" key="1">
    <source>
        <dbReference type="EMBL" id="SVD17704.1"/>
    </source>
</evidence>
<protein>
    <recommendedName>
        <fullName evidence="2">Sulfotransferase domain-containing protein</fullName>
    </recommendedName>
</protein>
<dbReference type="SUPFAM" id="SSF52540">
    <property type="entry name" value="P-loop containing nucleoside triphosphate hydrolases"/>
    <property type="match status" value="1"/>
</dbReference>
<name>A0A382T6D0_9ZZZZ</name>
<proteinExistence type="predicted"/>
<reference evidence="1" key="1">
    <citation type="submission" date="2018-05" db="EMBL/GenBank/DDBJ databases">
        <authorList>
            <person name="Lanie J.A."/>
            <person name="Ng W.-L."/>
            <person name="Kazmierczak K.M."/>
            <person name="Andrzejewski T.M."/>
            <person name="Davidsen T.M."/>
            <person name="Wayne K.J."/>
            <person name="Tettelin H."/>
            <person name="Glass J.I."/>
            <person name="Rusch D."/>
            <person name="Podicherti R."/>
            <person name="Tsui H.-C.T."/>
            <person name="Winkler M.E."/>
        </authorList>
    </citation>
    <scope>NUCLEOTIDE SEQUENCE</scope>
</reference>
<sequence>MKLTDQPIFIVGCERSGTTMLRLMLNEHSN</sequence>
<feature type="non-terminal residue" evidence="1">
    <location>
        <position position="30"/>
    </location>
</feature>
<dbReference type="InterPro" id="IPR027417">
    <property type="entry name" value="P-loop_NTPase"/>
</dbReference>